<organism evidence="1 2">
    <name type="scientific">Pisolithus microcarpus 441</name>
    <dbReference type="NCBI Taxonomy" id="765257"/>
    <lineage>
        <taxon>Eukaryota</taxon>
        <taxon>Fungi</taxon>
        <taxon>Dikarya</taxon>
        <taxon>Basidiomycota</taxon>
        <taxon>Agaricomycotina</taxon>
        <taxon>Agaricomycetes</taxon>
        <taxon>Agaricomycetidae</taxon>
        <taxon>Boletales</taxon>
        <taxon>Sclerodermatineae</taxon>
        <taxon>Pisolithaceae</taxon>
        <taxon>Pisolithus</taxon>
    </lineage>
</organism>
<accession>A0A0C9YR35</accession>
<evidence type="ECO:0000313" key="2">
    <source>
        <dbReference type="Proteomes" id="UP000054018"/>
    </source>
</evidence>
<sequence length="53" mass="5588">MSVFAAHHFQLDDVLEGAAADMLADTTVSGSSLIELIAKLLNEEGAEGGEKWV</sequence>
<evidence type="ECO:0000313" key="1">
    <source>
        <dbReference type="EMBL" id="KIK12822.1"/>
    </source>
</evidence>
<dbReference type="EMBL" id="KN834044">
    <property type="protein sequence ID" value="KIK12822.1"/>
    <property type="molecule type" value="Genomic_DNA"/>
</dbReference>
<dbReference type="HOGENOM" id="CLU_3069598_0_0_1"/>
<protein>
    <submittedName>
        <fullName evidence="1">Uncharacterized protein</fullName>
    </submittedName>
</protein>
<dbReference type="AlphaFoldDB" id="A0A0C9YR35"/>
<keyword evidence="2" id="KW-1185">Reference proteome</keyword>
<name>A0A0C9YR35_9AGAM</name>
<dbReference type="Proteomes" id="UP000054018">
    <property type="component" value="Unassembled WGS sequence"/>
</dbReference>
<reference evidence="2" key="2">
    <citation type="submission" date="2015-01" db="EMBL/GenBank/DDBJ databases">
        <title>Evolutionary Origins and Diversification of the Mycorrhizal Mutualists.</title>
        <authorList>
            <consortium name="DOE Joint Genome Institute"/>
            <consortium name="Mycorrhizal Genomics Consortium"/>
            <person name="Kohler A."/>
            <person name="Kuo A."/>
            <person name="Nagy L.G."/>
            <person name="Floudas D."/>
            <person name="Copeland A."/>
            <person name="Barry K.W."/>
            <person name="Cichocki N."/>
            <person name="Veneault-Fourrey C."/>
            <person name="LaButti K."/>
            <person name="Lindquist E.A."/>
            <person name="Lipzen A."/>
            <person name="Lundell T."/>
            <person name="Morin E."/>
            <person name="Murat C."/>
            <person name="Riley R."/>
            <person name="Ohm R."/>
            <person name="Sun H."/>
            <person name="Tunlid A."/>
            <person name="Henrissat B."/>
            <person name="Grigoriev I.V."/>
            <person name="Hibbett D.S."/>
            <person name="Martin F."/>
        </authorList>
    </citation>
    <scope>NUCLEOTIDE SEQUENCE [LARGE SCALE GENOMIC DNA]</scope>
    <source>
        <strain evidence="2">441</strain>
    </source>
</reference>
<proteinExistence type="predicted"/>
<gene>
    <name evidence="1" type="ORF">PISMIDRAFT_18452</name>
</gene>
<reference evidence="1 2" key="1">
    <citation type="submission" date="2014-04" db="EMBL/GenBank/DDBJ databases">
        <authorList>
            <consortium name="DOE Joint Genome Institute"/>
            <person name="Kuo A."/>
            <person name="Kohler A."/>
            <person name="Costa M.D."/>
            <person name="Nagy L.G."/>
            <person name="Floudas D."/>
            <person name="Copeland A."/>
            <person name="Barry K.W."/>
            <person name="Cichocki N."/>
            <person name="Veneault-Fourrey C."/>
            <person name="LaButti K."/>
            <person name="Lindquist E.A."/>
            <person name="Lipzen A."/>
            <person name="Lundell T."/>
            <person name="Morin E."/>
            <person name="Murat C."/>
            <person name="Sun H."/>
            <person name="Tunlid A."/>
            <person name="Henrissat B."/>
            <person name="Grigoriev I.V."/>
            <person name="Hibbett D.S."/>
            <person name="Martin F."/>
            <person name="Nordberg H.P."/>
            <person name="Cantor M.N."/>
            <person name="Hua S.X."/>
        </authorList>
    </citation>
    <scope>NUCLEOTIDE SEQUENCE [LARGE SCALE GENOMIC DNA]</scope>
    <source>
        <strain evidence="1 2">441</strain>
    </source>
</reference>